<comment type="caution">
    <text evidence="2">The sequence shown here is derived from an EMBL/GenBank/DDBJ whole genome shotgun (WGS) entry which is preliminary data.</text>
</comment>
<dbReference type="EMBL" id="AAMD01000288">
    <property type="protein sequence ID" value="EAU62005.1"/>
    <property type="molecule type" value="Genomic_DNA"/>
</dbReference>
<reference evidence="2 3" key="1">
    <citation type="submission" date="2006-04" db="EMBL/GenBank/DDBJ databases">
        <authorList>
            <person name="Nierman W.C."/>
        </authorList>
    </citation>
    <scope>NUCLEOTIDE SEQUENCE [LARGE SCALE GENOMIC DNA]</scope>
    <source>
        <strain evidence="2 3">DW4/3-1</strain>
    </source>
</reference>
<feature type="non-terminal residue" evidence="2">
    <location>
        <position position="1"/>
    </location>
</feature>
<dbReference type="Proteomes" id="UP000032702">
    <property type="component" value="Unassembled WGS sequence"/>
</dbReference>
<dbReference type="AlphaFoldDB" id="Q08NE9"/>
<sequence length="35" mass="4038">GGDFAPIVSGEEQHRLLGRRARPERDQQQRQHGQQ</sequence>
<evidence type="ECO:0000313" key="3">
    <source>
        <dbReference type="Proteomes" id="UP000032702"/>
    </source>
</evidence>
<evidence type="ECO:0000256" key="1">
    <source>
        <dbReference type="SAM" id="MobiDB-lite"/>
    </source>
</evidence>
<protein>
    <submittedName>
        <fullName evidence="2">Uncharacterized protein</fullName>
    </submittedName>
</protein>
<feature type="region of interest" description="Disordered" evidence="1">
    <location>
        <begin position="1"/>
        <end position="35"/>
    </location>
</feature>
<gene>
    <name evidence="2" type="ORF">STIAU_1044</name>
</gene>
<evidence type="ECO:0000313" key="2">
    <source>
        <dbReference type="EMBL" id="EAU62005.1"/>
    </source>
</evidence>
<name>Q08NE9_STIAD</name>
<organism evidence="2 3">
    <name type="scientific">Stigmatella aurantiaca (strain DW4/3-1)</name>
    <dbReference type="NCBI Taxonomy" id="378806"/>
    <lineage>
        <taxon>Bacteria</taxon>
        <taxon>Pseudomonadati</taxon>
        <taxon>Myxococcota</taxon>
        <taxon>Myxococcia</taxon>
        <taxon>Myxococcales</taxon>
        <taxon>Cystobacterineae</taxon>
        <taxon>Archangiaceae</taxon>
        <taxon>Stigmatella</taxon>
    </lineage>
</organism>
<proteinExistence type="predicted"/>
<accession>Q08NE9</accession>
<feature type="compositionally biased region" description="Basic and acidic residues" evidence="1">
    <location>
        <begin position="11"/>
        <end position="29"/>
    </location>
</feature>